<dbReference type="EMBL" id="HACG01021765">
    <property type="protein sequence ID" value="CEK68630.1"/>
    <property type="molecule type" value="Transcribed_RNA"/>
</dbReference>
<feature type="non-terminal residue" evidence="1">
    <location>
        <position position="81"/>
    </location>
</feature>
<proteinExistence type="predicted"/>
<dbReference type="AlphaFoldDB" id="A0A0B6ZLL6"/>
<reference evidence="1" key="1">
    <citation type="submission" date="2014-12" db="EMBL/GenBank/DDBJ databases">
        <title>Insight into the proteome of Arion vulgaris.</title>
        <authorList>
            <person name="Aradska J."/>
            <person name="Bulat T."/>
            <person name="Smidak R."/>
            <person name="Sarate P."/>
            <person name="Gangsoo J."/>
            <person name="Sialana F."/>
            <person name="Bilban M."/>
            <person name="Lubec G."/>
        </authorList>
    </citation>
    <scope>NUCLEOTIDE SEQUENCE</scope>
    <source>
        <tissue evidence="1">Skin</tissue>
    </source>
</reference>
<gene>
    <name evidence="1" type="primary">ORF67065</name>
</gene>
<name>A0A0B6ZLL6_9EUPU</name>
<organism evidence="1">
    <name type="scientific">Arion vulgaris</name>
    <dbReference type="NCBI Taxonomy" id="1028688"/>
    <lineage>
        <taxon>Eukaryota</taxon>
        <taxon>Metazoa</taxon>
        <taxon>Spiralia</taxon>
        <taxon>Lophotrochozoa</taxon>
        <taxon>Mollusca</taxon>
        <taxon>Gastropoda</taxon>
        <taxon>Heterobranchia</taxon>
        <taxon>Euthyneura</taxon>
        <taxon>Panpulmonata</taxon>
        <taxon>Eupulmonata</taxon>
        <taxon>Stylommatophora</taxon>
        <taxon>Helicina</taxon>
        <taxon>Arionoidea</taxon>
        <taxon>Arionidae</taxon>
        <taxon>Arion</taxon>
    </lineage>
</organism>
<sequence length="81" mass="9403">MLLLYIISCTSEVGEITVGDTENKEIRPSRKNQLRASYQAPDYAQIQSSRMQKKKNNKHGKLIPFKLSKLNYYPVVIQTRM</sequence>
<protein>
    <submittedName>
        <fullName evidence="1">Uncharacterized protein</fullName>
    </submittedName>
</protein>
<accession>A0A0B6ZLL6</accession>
<evidence type="ECO:0000313" key="1">
    <source>
        <dbReference type="EMBL" id="CEK68630.1"/>
    </source>
</evidence>